<evidence type="ECO:0000256" key="1">
    <source>
        <dbReference type="ARBA" id="ARBA00004651"/>
    </source>
</evidence>
<evidence type="ECO:0000256" key="9">
    <source>
        <dbReference type="ARBA" id="ARBA00037998"/>
    </source>
</evidence>
<dbReference type="GO" id="GO:0042941">
    <property type="term" value="P:D-alanine transmembrane transport"/>
    <property type="evidence" value="ECO:0007669"/>
    <property type="project" value="TreeGrafter"/>
</dbReference>
<evidence type="ECO:0000256" key="7">
    <source>
        <dbReference type="ARBA" id="ARBA00022989"/>
    </source>
</evidence>
<dbReference type="AlphaFoldDB" id="A0A523UM02"/>
<name>A0A523UM02_UNCAE</name>
<feature type="transmembrane region" description="Helical" evidence="10">
    <location>
        <begin position="126"/>
        <end position="145"/>
    </location>
</feature>
<comment type="similarity">
    <text evidence="9">Belongs to the binding-protein-dependent transport system permease family. LivHM subfamily.</text>
</comment>
<evidence type="ECO:0000256" key="2">
    <source>
        <dbReference type="ARBA" id="ARBA00022448"/>
    </source>
</evidence>
<keyword evidence="6" id="KW-0029">Amino-acid transport</keyword>
<keyword evidence="8 10" id="KW-0472">Membrane</keyword>
<keyword evidence="4" id="KW-0997">Cell inner membrane</keyword>
<dbReference type="CDD" id="cd06582">
    <property type="entry name" value="TM_PBP1_LivH_like"/>
    <property type="match status" value="1"/>
</dbReference>
<evidence type="ECO:0000313" key="11">
    <source>
        <dbReference type="EMBL" id="TET43562.1"/>
    </source>
</evidence>
<reference evidence="11 12" key="1">
    <citation type="submission" date="2019-03" db="EMBL/GenBank/DDBJ databases">
        <title>Metabolic potential of uncultured bacteria and archaea associated with petroleum seepage in deep-sea sediments.</title>
        <authorList>
            <person name="Dong X."/>
            <person name="Hubert C."/>
        </authorList>
    </citation>
    <scope>NUCLEOTIDE SEQUENCE [LARGE SCALE GENOMIC DNA]</scope>
    <source>
        <strain evidence="11">E29_bin78</strain>
    </source>
</reference>
<protein>
    <submittedName>
        <fullName evidence="11">Branched-chain amino acid ABC transporter permease</fullName>
    </submittedName>
</protein>
<organism evidence="11 12">
    <name type="scientific">Aerophobetes bacterium</name>
    <dbReference type="NCBI Taxonomy" id="2030807"/>
    <lineage>
        <taxon>Bacteria</taxon>
        <taxon>Candidatus Aerophobota</taxon>
    </lineage>
</organism>
<comment type="subcellular location">
    <subcellularLocation>
        <location evidence="1">Cell membrane</location>
        <topology evidence="1">Multi-pass membrane protein</topology>
    </subcellularLocation>
</comment>
<dbReference type="InterPro" id="IPR052157">
    <property type="entry name" value="BCAA_transport_permease"/>
</dbReference>
<feature type="transmembrane region" description="Helical" evidence="10">
    <location>
        <begin position="46"/>
        <end position="66"/>
    </location>
</feature>
<accession>A0A523UM02</accession>
<keyword evidence="7 10" id="KW-1133">Transmembrane helix</keyword>
<dbReference type="EMBL" id="SOJK01000261">
    <property type="protein sequence ID" value="TET43562.1"/>
    <property type="molecule type" value="Genomic_DNA"/>
</dbReference>
<sequence length="294" mass="32116">RASELALLSLGLTIVYDILRFANFAHTEFAVVGVYLALFLNVTLGLHIIPAVIFASVATGIFSILIDRAVFKKMRNTSGIIIMVTSLGLAIALRNTIRAIWGADAQNYSIALQRPIVTEYFRITPLQIWIVLIGLAAMFVFHLLLHHTKLGKAMRASSDNPELAQASGIATEKIITYVWFIAVTFASLGGILIGMETYILPYMGFAIIVPVFCATIMGGIGNPYGAMLGALVLSFAENFGLYINFGKIINLWGVLDFSKDIFIPTGYKPAISFVMLILVLLIRPLGILGKKKEV</sequence>
<feature type="transmembrane region" description="Helical" evidence="10">
    <location>
        <begin position="265"/>
        <end position="282"/>
    </location>
</feature>
<feature type="transmembrane region" description="Helical" evidence="10">
    <location>
        <begin position="174"/>
        <end position="193"/>
    </location>
</feature>
<feature type="transmembrane region" description="Helical" evidence="10">
    <location>
        <begin position="199"/>
        <end position="217"/>
    </location>
</feature>
<feature type="transmembrane region" description="Helical" evidence="10">
    <location>
        <begin position="78"/>
        <end position="97"/>
    </location>
</feature>
<evidence type="ECO:0000256" key="8">
    <source>
        <dbReference type="ARBA" id="ARBA00023136"/>
    </source>
</evidence>
<keyword evidence="2" id="KW-0813">Transport</keyword>
<proteinExistence type="inferred from homology"/>
<dbReference type="GO" id="GO:0015192">
    <property type="term" value="F:L-phenylalanine transmembrane transporter activity"/>
    <property type="evidence" value="ECO:0007669"/>
    <property type="project" value="TreeGrafter"/>
</dbReference>
<dbReference type="InterPro" id="IPR001851">
    <property type="entry name" value="ABC_transp_permease"/>
</dbReference>
<feature type="transmembrane region" description="Helical" evidence="10">
    <location>
        <begin position="224"/>
        <end position="245"/>
    </location>
</feature>
<dbReference type="PANTHER" id="PTHR11795">
    <property type="entry name" value="BRANCHED-CHAIN AMINO ACID TRANSPORT SYSTEM PERMEASE PROTEIN LIVH"/>
    <property type="match status" value="1"/>
</dbReference>
<keyword evidence="5 10" id="KW-0812">Transmembrane</keyword>
<feature type="non-terminal residue" evidence="11">
    <location>
        <position position="1"/>
    </location>
</feature>
<dbReference type="GO" id="GO:0005304">
    <property type="term" value="F:L-valine transmembrane transporter activity"/>
    <property type="evidence" value="ECO:0007669"/>
    <property type="project" value="TreeGrafter"/>
</dbReference>
<dbReference type="Pfam" id="PF02653">
    <property type="entry name" value="BPD_transp_2"/>
    <property type="match status" value="1"/>
</dbReference>
<evidence type="ECO:0000256" key="3">
    <source>
        <dbReference type="ARBA" id="ARBA00022475"/>
    </source>
</evidence>
<dbReference type="GO" id="GO:0015190">
    <property type="term" value="F:L-leucine transmembrane transporter activity"/>
    <property type="evidence" value="ECO:0007669"/>
    <property type="project" value="TreeGrafter"/>
</dbReference>
<dbReference type="GO" id="GO:1903806">
    <property type="term" value="P:L-isoleucine import across plasma membrane"/>
    <property type="evidence" value="ECO:0007669"/>
    <property type="project" value="TreeGrafter"/>
</dbReference>
<evidence type="ECO:0000256" key="6">
    <source>
        <dbReference type="ARBA" id="ARBA00022970"/>
    </source>
</evidence>
<comment type="caution">
    <text evidence="11">The sequence shown here is derived from an EMBL/GenBank/DDBJ whole genome shotgun (WGS) entry which is preliminary data.</text>
</comment>
<dbReference type="GO" id="GO:0005886">
    <property type="term" value="C:plasma membrane"/>
    <property type="evidence" value="ECO:0007669"/>
    <property type="project" value="UniProtKB-SubCell"/>
</dbReference>
<dbReference type="Proteomes" id="UP000320679">
    <property type="component" value="Unassembled WGS sequence"/>
</dbReference>
<evidence type="ECO:0000313" key="12">
    <source>
        <dbReference type="Proteomes" id="UP000320679"/>
    </source>
</evidence>
<keyword evidence="3" id="KW-1003">Cell membrane</keyword>
<evidence type="ECO:0000256" key="4">
    <source>
        <dbReference type="ARBA" id="ARBA00022519"/>
    </source>
</evidence>
<dbReference type="PANTHER" id="PTHR11795:SF371">
    <property type="entry name" value="HIGH-AFFINITY BRANCHED-CHAIN AMINO ACID TRANSPORT SYSTEM PERMEASE PROTEIN LIVH"/>
    <property type="match status" value="1"/>
</dbReference>
<dbReference type="GO" id="GO:0015188">
    <property type="term" value="F:L-isoleucine transmembrane transporter activity"/>
    <property type="evidence" value="ECO:0007669"/>
    <property type="project" value="TreeGrafter"/>
</dbReference>
<dbReference type="GO" id="GO:0015808">
    <property type="term" value="P:L-alanine transport"/>
    <property type="evidence" value="ECO:0007669"/>
    <property type="project" value="TreeGrafter"/>
</dbReference>
<evidence type="ECO:0000256" key="5">
    <source>
        <dbReference type="ARBA" id="ARBA00022692"/>
    </source>
</evidence>
<evidence type="ECO:0000256" key="10">
    <source>
        <dbReference type="SAM" id="Phobius"/>
    </source>
</evidence>
<gene>
    <name evidence="11" type="ORF">E3J59_06265</name>
</gene>